<dbReference type="Pfam" id="PF00072">
    <property type="entry name" value="Response_reg"/>
    <property type="match status" value="1"/>
</dbReference>
<dbReference type="InterPro" id="IPR003594">
    <property type="entry name" value="HATPase_dom"/>
</dbReference>
<accession>A0A1G9JPX9</accession>
<organism evidence="16 17">
    <name type="scientific">Pedobacter steynii</name>
    <dbReference type="NCBI Taxonomy" id="430522"/>
    <lineage>
        <taxon>Bacteria</taxon>
        <taxon>Pseudomonadati</taxon>
        <taxon>Bacteroidota</taxon>
        <taxon>Sphingobacteriia</taxon>
        <taxon>Sphingobacteriales</taxon>
        <taxon>Sphingobacteriaceae</taxon>
        <taxon>Pedobacter</taxon>
    </lineage>
</organism>
<evidence type="ECO:0000256" key="10">
    <source>
        <dbReference type="ARBA" id="ARBA00023163"/>
    </source>
</evidence>
<dbReference type="InterPro" id="IPR011110">
    <property type="entry name" value="Reg_prop"/>
</dbReference>
<reference evidence="17" key="1">
    <citation type="submission" date="2016-10" db="EMBL/GenBank/DDBJ databases">
        <authorList>
            <person name="Varghese N."/>
            <person name="Submissions S."/>
        </authorList>
    </citation>
    <scope>NUCLEOTIDE SEQUENCE [LARGE SCALE GENOMIC DNA]</scope>
    <source>
        <strain evidence="17">DSM 19110</strain>
    </source>
</reference>
<dbReference type="SMART" id="SM00387">
    <property type="entry name" value="HATPase_c"/>
    <property type="match status" value="1"/>
</dbReference>
<dbReference type="FunFam" id="1.10.10.60:FF:000284">
    <property type="entry name" value="Two-component system sensor histidine kinase/response regulator"/>
    <property type="match status" value="1"/>
</dbReference>
<dbReference type="PROSITE" id="PS50110">
    <property type="entry name" value="RESPONSE_REGULATORY"/>
    <property type="match status" value="1"/>
</dbReference>
<dbReference type="InterPro" id="IPR013783">
    <property type="entry name" value="Ig-like_fold"/>
</dbReference>
<dbReference type="Gene3D" id="2.60.40.10">
    <property type="entry name" value="Immunoglobulins"/>
    <property type="match status" value="1"/>
</dbReference>
<dbReference type="CDD" id="cd00082">
    <property type="entry name" value="HisKA"/>
    <property type="match status" value="1"/>
</dbReference>
<dbReference type="Pfam" id="PF02518">
    <property type="entry name" value="HATPase_c"/>
    <property type="match status" value="1"/>
</dbReference>
<keyword evidence="12" id="KW-1133">Transmembrane helix</keyword>
<dbReference type="SUPFAM" id="SSF63829">
    <property type="entry name" value="Calcium-dependent phosphotriesterase"/>
    <property type="match status" value="3"/>
</dbReference>
<keyword evidence="12" id="KW-0812">Transmembrane</keyword>
<evidence type="ECO:0000256" key="1">
    <source>
        <dbReference type="ARBA" id="ARBA00000085"/>
    </source>
</evidence>
<evidence type="ECO:0000259" key="13">
    <source>
        <dbReference type="PROSITE" id="PS01124"/>
    </source>
</evidence>
<feature type="domain" description="HTH araC/xylS-type" evidence="13">
    <location>
        <begin position="1274"/>
        <end position="1373"/>
    </location>
</feature>
<dbReference type="PRINTS" id="PR00344">
    <property type="entry name" value="BCTRLSENSOR"/>
</dbReference>
<evidence type="ECO:0000256" key="9">
    <source>
        <dbReference type="ARBA" id="ARBA00023015"/>
    </source>
</evidence>
<evidence type="ECO:0000259" key="14">
    <source>
        <dbReference type="PROSITE" id="PS50109"/>
    </source>
</evidence>
<dbReference type="SUPFAM" id="SSF55874">
    <property type="entry name" value="ATPase domain of HSP90 chaperone/DNA topoisomerase II/histidine kinase"/>
    <property type="match status" value="1"/>
</dbReference>
<keyword evidence="10" id="KW-0804">Transcription</keyword>
<sequence length="1379" mass="157513">MYALFMKPDLLQMDFFRARKNGGWLFDTGLLQLVATILFVWSFSNHALAQVSDRHFRNISVGKGLSQSTVFSVKQDTLGFIWVGTQDGLNRYDSKGFKVYRPVKGNLKSLQSYYIRTLFVDHGGSLWVGGNQGISRYDYARDSFINYKLPRNIGEWYISSITEDQQHNIWATSIVGGIFKLSPGAKEFKEVNFNTANNGVKRVTYIGCWNQYILIGTEVGLFKTGSAKNQLTKIDLGTDKPSVNEVYIDGDVFWVATEGDGLIRYNPETEQKKIYLHQSGLNSIADNNIRCVGKDTEGNIWLGTFKGLSILNSDSGIFENYYHQISQPYTISQNSVRCFFRDKQNGIWLGTFYGGLNYYHRNDIKFNLLSQNTGQLSLNDEVVSAIKEDAKGNFWIGTNDKGLNYWDRTANRLKYFSSNENNPNTLGANNVKAIAFDNQQNILVGTHSGGLSVLNPATGMVKRYLHNDGNPASIAGNLVYSILKDYKGRIWVGTRSGLDQFNASTGSFSHIHLDKAGKRLSSDDITYLFEDSKHRIWIGTTNGVTLFYPDNLLFANTLDTQLNEDIITSITEDDNHRIWIGSREGISLFNEAQQRFITYRERKDFIQGTVYGIQPDNEGNLWISTNAGLVRYNPENKSAQNFDESDGLQNNQFNDYAFCKAKDGMLLFGGIKGISYFYPSSIRQQPLSLKIHFTGLEVFNQNVTSGDDTEILEGHIDQTERLEFAPEFKQFSIHFNTFNYISANRTHYFYKLEGIDTKWQKTDDLRVVYSNLSSGNYLFKIKAVGPSGEVSAERSLTLVIMPPWYNTTWFYLLLLIFLMGAGYVAYRIIVERIRTLHQLKLERVDKEKVRYINQVKMDFFTNVSHELRTPLTLILAPLEEMIKKPSTDKTVNKRHEMMLSNARRLYSLVDQLFEFRKTETGTRRLKVEKSDIVSFIHEIYESFKPLSDRNEIRYTYRSTQARLPFYFDHDAMEKIMFNLLSNAFKYTRKGDQINIELSVLNDYAQIKISDTGVGIGEDDLNKVFDRFYQVNNQEMNLGSGVGLAFTKRLVELHHGSIKADSTLGVGSIFSVSIPMSDAAYDERVKVENTVYELSSGTEEEVLRAEVDAYSDENTELATEITEGEKSKLLLVDDNKEILDYLADYFKEIYEVTVAFDGMMALHMLETQTFDVILSDVMMPELNGLHFCKRVKQNINTSHIPLVLLTAKSELDQQIKGLEMGADDYITKPFSIDMLAVKISNLLRSRKRLKEYYGGNREIVPQNLAFNSLDEEFLKEAIEIVEKHLSDSDFSVDKFSREIGMSRSNLYLKFKAITGESATDFIKTIRFKKAVELMQSKRYTIAQVTYMCGFNSPSYFSTAFKQYYGCMPTEYLTKLESGTL</sequence>
<dbReference type="Gene3D" id="3.30.565.10">
    <property type="entry name" value="Histidine kinase-like ATPase, C-terminal domain"/>
    <property type="match status" value="1"/>
</dbReference>
<dbReference type="GO" id="GO:0003700">
    <property type="term" value="F:DNA-binding transcription factor activity"/>
    <property type="evidence" value="ECO:0007669"/>
    <property type="project" value="InterPro"/>
</dbReference>
<dbReference type="InterPro" id="IPR005467">
    <property type="entry name" value="His_kinase_dom"/>
</dbReference>
<keyword evidence="12" id="KW-0472">Membrane</keyword>
<dbReference type="EMBL" id="FNGY01000001">
    <property type="protein sequence ID" value="SDL39265.1"/>
    <property type="molecule type" value="Genomic_DNA"/>
</dbReference>
<dbReference type="Gene3D" id="1.10.287.130">
    <property type="match status" value="1"/>
</dbReference>
<dbReference type="InterPro" id="IPR011123">
    <property type="entry name" value="Y_Y_Y"/>
</dbReference>
<dbReference type="SMART" id="SM00388">
    <property type="entry name" value="HisKA"/>
    <property type="match status" value="1"/>
</dbReference>
<gene>
    <name evidence="16" type="ORF">SAMN05421820_101329</name>
</gene>
<keyword evidence="3 11" id="KW-0597">Phosphoprotein</keyword>
<dbReference type="InterPro" id="IPR036097">
    <property type="entry name" value="HisK_dim/P_sf"/>
</dbReference>
<dbReference type="InterPro" id="IPR011006">
    <property type="entry name" value="CheY-like_superfamily"/>
</dbReference>
<keyword evidence="9" id="KW-0805">Transcription regulation</keyword>
<dbReference type="FunFam" id="2.60.40.10:FF:000791">
    <property type="entry name" value="Two-component system sensor histidine kinase/response regulator"/>
    <property type="match status" value="1"/>
</dbReference>
<dbReference type="Gene3D" id="1.10.10.60">
    <property type="entry name" value="Homeodomain-like"/>
    <property type="match status" value="1"/>
</dbReference>
<evidence type="ECO:0000313" key="17">
    <source>
        <dbReference type="Proteomes" id="UP000183200"/>
    </source>
</evidence>
<dbReference type="EC" id="2.7.13.3" evidence="2"/>
<dbReference type="InterPro" id="IPR015943">
    <property type="entry name" value="WD40/YVTN_repeat-like_dom_sf"/>
</dbReference>
<evidence type="ECO:0000256" key="6">
    <source>
        <dbReference type="ARBA" id="ARBA00022777"/>
    </source>
</evidence>
<comment type="catalytic activity">
    <reaction evidence="1">
        <text>ATP + protein L-histidine = ADP + protein N-phospho-L-histidine.</text>
        <dbReference type="EC" id="2.7.13.3"/>
    </reaction>
</comment>
<dbReference type="Pfam" id="PF00512">
    <property type="entry name" value="HisKA"/>
    <property type="match status" value="1"/>
</dbReference>
<dbReference type="CDD" id="cd17574">
    <property type="entry name" value="REC_OmpR"/>
    <property type="match status" value="1"/>
</dbReference>
<keyword evidence="8" id="KW-0902">Two-component regulatory system</keyword>
<evidence type="ECO:0000313" key="16">
    <source>
        <dbReference type="EMBL" id="SDL39265.1"/>
    </source>
</evidence>
<dbReference type="SMART" id="SM00342">
    <property type="entry name" value="HTH_ARAC"/>
    <property type="match status" value="1"/>
</dbReference>
<feature type="domain" description="Response regulatory" evidence="15">
    <location>
        <begin position="1127"/>
        <end position="1242"/>
    </location>
</feature>
<keyword evidence="4" id="KW-0808">Transferase</keyword>
<dbReference type="SMART" id="SM00448">
    <property type="entry name" value="REC"/>
    <property type="match status" value="1"/>
</dbReference>
<evidence type="ECO:0000259" key="15">
    <source>
        <dbReference type="PROSITE" id="PS50110"/>
    </source>
</evidence>
<dbReference type="InterPro" id="IPR001789">
    <property type="entry name" value="Sig_transdc_resp-reg_receiver"/>
</dbReference>
<feature type="modified residue" description="4-aspartylphosphate" evidence="11">
    <location>
        <position position="1175"/>
    </location>
</feature>
<dbReference type="Pfam" id="PF07494">
    <property type="entry name" value="Reg_prop"/>
    <property type="match status" value="7"/>
</dbReference>
<dbReference type="SUPFAM" id="SSF47384">
    <property type="entry name" value="Homodimeric domain of signal transducing histidine kinase"/>
    <property type="match status" value="1"/>
</dbReference>
<protein>
    <recommendedName>
        <fullName evidence="2">histidine kinase</fullName>
        <ecNumber evidence="2">2.7.13.3</ecNumber>
    </recommendedName>
</protein>
<dbReference type="PANTHER" id="PTHR43547:SF2">
    <property type="entry name" value="HYBRID SIGNAL TRANSDUCTION HISTIDINE KINASE C"/>
    <property type="match status" value="1"/>
</dbReference>
<evidence type="ECO:0000256" key="4">
    <source>
        <dbReference type="ARBA" id="ARBA00022679"/>
    </source>
</evidence>
<dbReference type="Proteomes" id="UP000183200">
    <property type="component" value="Unassembled WGS sequence"/>
</dbReference>
<dbReference type="SUPFAM" id="SSF46689">
    <property type="entry name" value="Homeodomain-like"/>
    <property type="match status" value="1"/>
</dbReference>
<dbReference type="PROSITE" id="PS01124">
    <property type="entry name" value="HTH_ARAC_FAMILY_2"/>
    <property type="match status" value="1"/>
</dbReference>
<dbReference type="SUPFAM" id="SSF52172">
    <property type="entry name" value="CheY-like"/>
    <property type="match status" value="1"/>
</dbReference>
<evidence type="ECO:0000256" key="12">
    <source>
        <dbReference type="SAM" id="Phobius"/>
    </source>
</evidence>
<dbReference type="InterPro" id="IPR009057">
    <property type="entry name" value="Homeodomain-like_sf"/>
</dbReference>
<dbReference type="Gene3D" id="2.130.10.10">
    <property type="entry name" value="YVTN repeat-like/Quinoprotein amine dehydrogenase"/>
    <property type="match status" value="2"/>
</dbReference>
<dbReference type="PANTHER" id="PTHR43547">
    <property type="entry name" value="TWO-COMPONENT HISTIDINE KINASE"/>
    <property type="match status" value="1"/>
</dbReference>
<dbReference type="Pfam" id="PF07495">
    <property type="entry name" value="Y_Y_Y"/>
    <property type="match status" value="1"/>
</dbReference>
<evidence type="ECO:0000256" key="3">
    <source>
        <dbReference type="ARBA" id="ARBA00022553"/>
    </source>
</evidence>
<dbReference type="FunFam" id="3.30.565.10:FF:000037">
    <property type="entry name" value="Hybrid sensor histidine kinase/response regulator"/>
    <property type="match status" value="1"/>
</dbReference>
<feature type="domain" description="Histidine kinase" evidence="14">
    <location>
        <begin position="862"/>
        <end position="1077"/>
    </location>
</feature>
<evidence type="ECO:0000256" key="11">
    <source>
        <dbReference type="PROSITE-ProRule" id="PRU00169"/>
    </source>
</evidence>
<dbReference type="GO" id="GO:0043565">
    <property type="term" value="F:sequence-specific DNA binding"/>
    <property type="evidence" value="ECO:0007669"/>
    <property type="project" value="InterPro"/>
</dbReference>
<proteinExistence type="predicted"/>
<keyword evidence="5" id="KW-0547">Nucleotide-binding</keyword>
<keyword evidence="17" id="KW-1185">Reference proteome</keyword>
<dbReference type="InterPro" id="IPR036890">
    <property type="entry name" value="HATPase_C_sf"/>
</dbReference>
<evidence type="ECO:0000256" key="5">
    <source>
        <dbReference type="ARBA" id="ARBA00022741"/>
    </source>
</evidence>
<dbReference type="InterPro" id="IPR018060">
    <property type="entry name" value="HTH_AraC"/>
</dbReference>
<dbReference type="InterPro" id="IPR004358">
    <property type="entry name" value="Sig_transdc_His_kin-like_C"/>
</dbReference>
<dbReference type="Gene3D" id="3.40.50.2300">
    <property type="match status" value="1"/>
</dbReference>
<evidence type="ECO:0000256" key="7">
    <source>
        <dbReference type="ARBA" id="ARBA00022840"/>
    </source>
</evidence>
<evidence type="ECO:0000256" key="2">
    <source>
        <dbReference type="ARBA" id="ARBA00012438"/>
    </source>
</evidence>
<keyword evidence="6" id="KW-0418">Kinase</keyword>
<feature type="transmembrane region" description="Helical" evidence="12">
    <location>
        <begin position="809"/>
        <end position="830"/>
    </location>
</feature>
<dbReference type="Pfam" id="PF12833">
    <property type="entry name" value="HTH_18"/>
    <property type="match status" value="1"/>
</dbReference>
<dbReference type="PROSITE" id="PS50109">
    <property type="entry name" value="HIS_KIN"/>
    <property type="match status" value="1"/>
</dbReference>
<keyword evidence="7" id="KW-0067">ATP-binding</keyword>
<dbReference type="GO" id="GO:0000155">
    <property type="term" value="F:phosphorelay sensor kinase activity"/>
    <property type="evidence" value="ECO:0007669"/>
    <property type="project" value="InterPro"/>
</dbReference>
<evidence type="ECO:0000256" key="8">
    <source>
        <dbReference type="ARBA" id="ARBA00023012"/>
    </source>
</evidence>
<name>A0A1G9JPX9_9SPHI</name>
<dbReference type="InterPro" id="IPR003661">
    <property type="entry name" value="HisK_dim/P_dom"/>
</dbReference>
<dbReference type="GO" id="GO:0005524">
    <property type="term" value="F:ATP binding"/>
    <property type="evidence" value="ECO:0007669"/>
    <property type="project" value="UniProtKB-KW"/>
</dbReference>